<evidence type="ECO:0000256" key="3">
    <source>
        <dbReference type="ARBA" id="ARBA00023180"/>
    </source>
</evidence>
<name>A0AAV0ZBV4_VICFA</name>
<dbReference type="EMBL" id="OX451737">
    <property type="protein sequence ID" value="CAI8595916.1"/>
    <property type="molecule type" value="Genomic_DNA"/>
</dbReference>
<organism evidence="6 7">
    <name type="scientific">Vicia faba</name>
    <name type="common">Broad bean</name>
    <name type="synonym">Faba vulgaris</name>
    <dbReference type="NCBI Taxonomy" id="3906"/>
    <lineage>
        <taxon>Eukaryota</taxon>
        <taxon>Viridiplantae</taxon>
        <taxon>Streptophyta</taxon>
        <taxon>Embryophyta</taxon>
        <taxon>Tracheophyta</taxon>
        <taxon>Spermatophyta</taxon>
        <taxon>Magnoliopsida</taxon>
        <taxon>eudicotyledons</taxon>
        <taxon>Gunneridae</taxon>
        <taxon>Pentapetalae</taxon>
        <taxon>rosids</taxon>
        <taxon>fabids</taxon>
        <taxon>Fabales</taxon>
        <taxon>Fabaceae</taxon>
        <taxon>Papilionoideae</taxon>
        <taxon>50 kb inversion clade</taxon>
        <taxon>NPAAA clade</taxon>
        <taxon>Hologalegina</taxon>
        <taxon>IRL clade</taxon>
        <taxon>Fabeae</taxon>
        <taxon>Vicia</taxon>
    </lineage>
</organism>
<dbReference type="FunFam" id="3.30.430.20:FF:000009">
    <property type="entry name" value="Cysteine-rich receptor-like protein kinase 28"/>
    <property type="match status" value="1"/>
</dbReference>
<gene>
    <name evidence="6" type="ORF">VFH_II008320</name>
</gene>
<feature type="chain" id="PRO_5043561386" description="Gnk2-homologous domain-containing protein" evidence="4">
    <location>
        <begin position="27"/>
        <end position="154"/>
    </location>
</feature>
<evidence type="ECO:0000256" key="1">
    <source>
        <dbReference type="ARBA" id="ARBA00022729"/>
    </source>
</evidence>
<evidence type="ECO:0000313" key="7">
    <source>
        <dbReference type="Proteomes" id="UP001157006"/>
    </source>
</evidence>
<dbReference type="PANTHER" id="PTHR32099:SF42">
    <property type="entry name" value="CYSTEINE-RICH RECEPTOR-LIKE PROTEIN KINASE 9-RELATED"/>
    <property type="match status" value="1"/>
</dbReference>
<dbReference type="InterPro" id="IPR002902">
    <property type="entry name" value="GNK2"/>
</dbReference>
<dbReference type="CDD" id="cd23509">
    <property type="entry name" value="Gnk2-like"/>
    <property type="match status" value="1"/>
</dbReference>
<dbReference type="PROSITE" id="PS51473">
    <property type="entry name" value="GNK2"/>
    <property type="match status" value="1"/>
</dbReference>
<dbReference type="Gene3D" id="3.30.430.20">
    <property type="entry name" value="Gnk2 domain, C-X8-C-X2-C motif"/>
    <property type="match status" value="1"/>
</dbReference>
<keyword evidence="7" id="KW-1185">Reference proteome</keyword>
<keyword evidence="2" id="KW-0677">Repeat</keyword>
<evidence type="ECO:0000256" key="2">
    <source>
        <dbReference type="ARBA" id="ARBA00022737"/>
    </source>
</evidence>
<dbReference type="PANTHER" id="PTHR32099">
    <property type="entry name" value="CYSTEINE-RICH REPEAT SECRETORY PROTEIN"/>
    <property type="match status" value="1"/>
</dbReference>
<reference evidence="6 7" key="1">
    <citation type="submission" date="2023-01" db="EMBL/GenBank/DDBJ databases">
        <authorList>
            <person name="Kreplak J."/>
        </authorList>
    </citation>
    <scope>NUCLEOTIDE SEQUENCE [LARGE SCALE GENOMIC DNA]</scope>
</reference>
<keyword evidence="3" id="KW-0325">Glycoprotein</keyword>
<feature type="signal peptide" evidence="4">
    <location>
        <begin position="1"/>
        <end position="26"/>
    </location>
</feature>
<evidence type="ECO:0000259" key="5">
    <source>
        <dbReference type="PROSITE" id="PS51473"/>
    </source>
</evidence>
<dbReference type="Proteomes" id="UP001157006">
    <property type="component" value="Chromosome 2"/>
</dbReference>
<keyword evidence="1 4" id="KW-0732">Signal</keyword>
<feature type="domain" description="Gnk2-homologous" evidence="5">
    <location>
        <begin position="30"/>
        <end position="134"/>
    </location>
</feature>
<proteinExistence type="predicted"/>
<evidence type="ECO:0000313" key="6">
    <source>
        <dbReference type="EMBL" id="CAI8595916.1"/>
    </source>
</evidence>
<accession>A0AAV0ZBV4</accession>
<evidence type="ECO:0000256" key="4">
    <source>
        <dbReference type="SAM" id="SignalP"/>
    </source>
</evidence>
<sequence>MATTKQKLISTLKFLIFITLFTKSSSQSPNYVGDDCQNSTEQSLTTTYRSNLKKVLSLLSSDAIVSKGYNHTSIGGNTVDGVYGLYDCRGDVTGSFCQFCVSTAASDILQHCPNRASAVIWYNYCILRYSNHNFFGKLTTTPSWYILGTVRESS</sequence>
<protein>
    <recommendedName>
        <fullName evidence="5">Gnk2-homologous domain-containing protein</fullName>
    </recommendedName>
</protein>
<dbReference type="AlphaFoldDB" id="A0AAV0ZBV4"/>
<dbReference type="Pfam" id="PF01657">
    <property type="entry name" value="Stress-antifung"/>
    <property type="match status" value="1"/>
</dbReference>
<dbReference type="InterPro" id="IPR038408">
    <property type="entry name" value="GNK2_sf"/>
</dbReference>